<dbReference type="EMBL" id="CP119311">
    <property type="protein sequence ID" value="WEK37699.1"/>
    <property type="molecule type" value="Genomic_DNA"/>
</dbReference>
<proteinExistence type="predicted"/>
<dbReference type="AlphaFoldDB" id="A0AAJ6BJ95"/>
<sequence>MHYWGQDEDDHDDERDRQLPYKDLDAHTIQHHFVPLEKRLAIRPHTPQEPSIDYPVIKDDNLPTPALSSLFRPPKA</sequence>
<accession>A0AAJ6BJ95</accession>
<evidence type="ECO:0000313" key="2">
    <source>
        <dbReference type="EMBL" id="WEK37699.1"/>
    </source>
</evidence>
<evidence type="ECO:0000313" key="3">
    <source>
        <dbReference type="Proteomes" id="UP001220610"/>
    </source>
</evidence>
<reference evidence="2" key="1">
    <citation type="submission" date="2023-03" db="EMBL/GenBank/DDBJ databases">
        <title>Andean soil-derived lignocellulolytic bacterial consortium as a source of novel taxa and putative plastic-active enzymes.</title>
        <authorList>
            <person name="Diaz-Garcia L."/>
            <person name="Chuvochina M."/>
            <person name="Feuerriegel G."/>
            <person name="Bunk B."/>
            <person name="Sproer C."/>
            <person name="Streit W.R."/>
            <person name="Rodriguez L.M."/>
            <person name="Overmann J."/>
            <person name="Jimenez D.J."/>
        </authorList>
    </citation>
    <scope>NUCLEOTIDE SEQUENCE</scope>
    <source>
        <strain evidence="2">MAG 7</strain>
    </source>
</reference>
<protein>
    <submittedName>
        <fullName evidence="2">Uncharacterized protein</fullName>
    </submittedName>
</protein>
<dbReference type="Proteomes" id="UP001220610">
    <property type="component" value="Chromosome"/>
</dbReference>
<name>A0AAJ6BJ95_9BACT</name>
<organism evidence="2 3">
    <name type="scientific">Candidatus Pseudobacter hemicellulosilyticus</name>
    <dbReference type="NCBI Taxonomy" id="3121375"/>
    <lineage>
        <taxon>Bacteria</taxon>
        <taxon>Pseudomonadati</taxon>
        <taxon>Bacteroidota</taxon>
        <taxon>Chitinophagia</taxon>
        <taxon>Chitinophagales</taxon>
        <taxon>Chitinophagaceae</taxon>
        <taxon>Pseudobacter</taxon>
    </lineage>
</organism>
<evidence type="ECO:0000256" key="1">
    <source>
        <dbReference type="SAM" id="MobiDB-lite"/>
    </source>
</evidence>
<gene>
    <name evidence="2" type="ORF">P0Y53_09310</name>
</gene>
<feature type="region of interest" description="Disordered" evidence="1">
    <location>
        <begin position="40"/>
        <end position="76"/>
    </location>
</feature>